<dbReference type="OrthoDB" id="2456374at2"/>
<evidence type="ECO:0000256" key="1">
    <source>
        <dbReference type="SAM" id="Phobius"/>
    </source>
</evidence>
<dbReference type="Proteomes" id="UP000325517">
    <property type="component" value="Chromosome"/>
</dbReference>
<keyword evidence="1" id="KW-0812">Transmembrane</keyword>
<name>A0A5J6SKP8_9BACI</name>
<dbReference type="AlphaFoldDB" id="A0A5J6SKP8"/>
<feature type="transmembrane region" description="Helical" evidence="1">
    <location>
        <begin position="32"/>
        <end position="54"/>
    </location>
</feature>
<evidence type="ECO:0000313" key="2">
    <source>
        <dbReference type="EMBL" id="QFF98556.1"/>
    </source>
</evidence>
<keyword evidence="1" id="KW-1133">Transmembrane helix</keyword>
<reference evidence="2 3" key="1">
    <citation type="submission" date="2018-07" db="EMBL/GenBank/DDBJ databases">
        <title>Complete genome sequence of Psychrobacillus sp. PB01, isolated from iceberg, and comparative genome analysis of Psychrobacillus strains.</title>
        <authorList>
            <person name="Lee P.C."/>
        </authorList>
    </citation>
    <scope>NUCLEOTIDE SEQUENCE [LARGE SCALE GENOMIC DNA]</scope>
    <source>
        <strain evidence="2 3">PB01</strain>
    </source>
</reference>
<sequence length="98" mass="11224">MVGTIISNFWTALFAFSIYFFSTYPFLDAKNILFNASIIAITVFLITFLARAIISFVMEDHFETEQVEFSLMHEKEFDKAPSSEEYAEIVKSMLNEGG</sequence>
<keyword evidence="3" id="KW-1185">Reference proteome</keyword>
<organism evidence="2 3">
    <name type="scientific">Psychrobacillus glaciei</name>
    <dbReference type="NCBI Taxonomy" id="2283160"/>
    <lineage>
        <taxon>Bacteria</taxon>
        <taxon>Bacillati</taxon>
        <taxon>Bacillota</taxon>
        <taxon>Bacilli</taxon>
        <taxon>Bacillales</taxon>
        <taxon>Bacillaceae</taxon>
        <taxon>Psychrobacillus</taxon>
    </lineage>
</organism>
<dbReference type="KEGG" id="psyo:PB01_06785"/>
<proteinExistence type="predicted"/>
<accession>A0A5J6SKP8</accession>
<evidence type="ECO:0000313" key="3">
    <source>
        <dbReference type="Proteomes" id="UP000325517"/>
    </source>
</evidence>
<protein>
    <submittedName>
        <fullName evidence="2">Uncharacterized protein</fullName>
    </submittedName>
</protein>
<dbReference type="EMBL" id="CP031223">
    <property type="protein sequence ID" value="QFF98556.1"/>
    <property type="molecule type" value="Genomic_DNA"/>
</dbReference>
<feature type="transmembrane region" description="Helical" evidence="1">
    <location>
        <begin position="7"/>
        <end position="26"/>
    </location>
</feature>
<dbReference type="RefSeq" id="WP_151699495.1">
    <property type="nucleotide sequence ID" value="NZ_CP031223.1"/>
</dbReference>
<gene>
    <name evidence="2" type="ORF">PB01_06785</name>
</gene>
<keyword evidence="1" id="KW-0472">Membrane</keyword>